<dbReference type="GO" id="GO:0003677">
    <property type="term" value="F:DNA binding"/>
    <property type="evidence" value="ECO:0007669"/>
    <property type="project" value="UniProtKB-UniRule"/>
</dbReference>
<dbReference type="GO" id="GO:0005829">
    <property type="term" value="C:cytosol"/>
    <property type="evidence" value="ECO:0007669"/>
    <property type="project" value="TreeGrafter"/>
</dbReference>
<dbReference type="RefSeq" id="WP_007208569.1">
    <property type="nucleotide sequence ID" value="NZ_GL622241.1"/>
</dbReference>
<dbReference type="PATRIC" id="fig|888064.11.peg.1"/>
<dbReference type="NCBIfam" id="NF009044">
    <property type="entry name" value="PRK12378.1"/>
    <property type="match status" value="1"/>
</dbReference>
<keyword evidence="8" id="KW-0548">Nucleotidyltransferase</keyword>
<keyword evidence="3 5" id="KW-0238">DNA-binding</keyword>
<dbReference type="Gene3D" id="1.10.10.200">
    <property type="match status" value="1"/>
</dbReference>
<proteinExistence type="inferred from homology"/>
<evidence type="ECO:0000313" key="8">
    <source>
        <dbReference type="EMBL" id="EFU73595.1"/>
    </source>
</evidence>
<dbReference type="STRING" id="888064.HMPREF9088_1556"/>
<dbReference type="InterPro" id="IPR026564">
    <property type="entry name" value="Transcrip_reg_TACO1-like_dom3"/>
</dbReference>
<evidence type="ECO:0000256" key="2">
    <source>
        <dbReference type="ARBA" id="ARBA00023015"/>
    </source>
</evidence>
<evidence type="ECO:0000256" key="4">
    <source>
        <dbReference type="ARBA" id="ARBA00023163"/>
    </source>
</evidence>
<dbReference type="SUPFAM" id="SSF75625">
    <property type="entry name" value="YebC-like"/>
    <property type="match status" value="1"/>
</dbReference>
<dbReference type="InterPro" id="IPR029072">
    <property type="entry name" value="YebC-like"/>
</dbReference>
<comment type="similarity">
    <text evidence="5">Belongs to the TACO1 family. YeeN subfamily.</text>
</comment>
<keyword evidence="9" id="KW-1185">Reference proteome</keyword>
<dbReference type="HAMAP" id="MF_00918">
    <property type="entry name" value="Transcrip_reg_TACO1_YeeN"/>
    <property type="match status" value="1"/>
</dbReference>
<keyword evidence="1 5" id="KW-0963">Cytoplasm</keyword>
<keyword evidence="2 5" id="KW-0805">Transcription regulation</keyword>
<dbReference type="NCBIfam" id="NF001030">
    <property type="entry name" value="PRK00110.1"/>
    <property type="match status" value="1"/>
</dbReference>
<comment type="subcellular location">
    <subcellularLocation>
        <location evidence="5">Cytoplasm</location>
    </subcellularLocation>
</comment>
<dbReference type="eggNOG" id="COG0217">
    <property type="taxonomic scope" value="Bacteria"/>
</dbReference>
<dbReference type="EMBL" id="AEPV01000065">
    <property type="protein sequence ID" value="EFU73595.1"/>
    <property type="molecule type" value="Genomic_DNA"/>
</dbReference>
<dbReference type="InterPro" id="IPR026562">
    <property type="entry name" value="Transcrip_reg_TACO1_YeeN"/>
</dbReference>
<gene>
    <name evidence="8" type="primary">yeeN</name>
    <name evidence="8" type="ORF">HMPREF9088_1556</name>
</gene>
<dbReference type="InterPro" id="IPR049083">
    <property type="entry name" value="TACO1_YebC_N"/>
</dbReference>
<evidence type="ECO:0000256" key="5">
    <source>
        <dbReference type="HAMAP-Rule" id="MF_00918"/>
    </source>
</evidence>
<dbReference type="InterPro" id="IPR017856">
    <property type="entry name" value="Integrase-like_N"/>
</dbReference>
<dbReference type="OrthoDB" id="9781053at2"/>
<dbReference type="Pfam" id="PF20772">
    <property type="entry name" value="TACO1_YebC_N"/>
    <property type="match status" value="1"/>
</dbReference>
<dbReference type="FunFam" id="1.10.10.200:FF:000003">
    <property type="entry name" value="Probable transcriptional regulatory protein YeeN"/>
    <property type="match status" value="1"/>
</dbReference>
<name>E6LGR6_ENTI1</name>
<dbReference type="HAMAP" id="MF_00693">
    <property type="entry name" value="Transcrip_reg_TACO1"/>
    <property type="match status" value="1"/>
</dbReference>
<organism evidence="8 9">
    <name type="scientific">Enterococcus italicus (strain DSM 15952 / CCUG 50447 / LMG 22039 / TP 1.5)</name>
    <dbReference type="NCBI Taxonomy" id="888064"/>
    <lineage>
        <taxon>Bacteria</taxon>
        <taxon>Bacillati</taxon>
        <taxon>Bacillota</taxon>
        <taxon>Bacilli</taxon>
        <taxon>Lactobacillales</taxon>
        <taxon>Enterococcaceae</taxon>
        <taxon>Enterococcus</taxon>
    </lineage>
</organism>
<evidence type="ECO:0000259" key="6">
    <source>
        <dbReference type="Pfam" id="PF01709"/>
    </source>
</evidence>
<reference evidence="8 9" key="1">
    <citation type="submission" date="2010-12" db="EMBL/GenBank/DDBJ databases">
        <authorList>
            <person name="Muzny D."/>
            <person name="Qin X."/>
            <person name="Deng J."/>
            <person name="Jiang H."/>
            <person name="Liu Y."/>
            <person name="Qu J."/>
            <person name="Song X.-Z."/>
            <person name="Zhang L."/>
            <person name="Thornton R."/>
            <person name="Coyle M."/>
            <person name="Francisco L."/>
            <person name="Jackson L."/>
            <person name="Javaid M."/>
            <person name="Korchina V."/>
            <person name="Kovar C."/>
            <person name="Mata R."/>
            <person name="Mathew T."/>
            <person name="Ngo R."/>
            <person name="Nguyen L."/>
            <person name="Nguyen N."/>
            <person name="Okwuonu G."/>
            <person name="Ongeri F."/>
            <person name="Pham C."/>
            <person name="Simmons D."/>
            <person name="Wilczek-Boney K."/>
            <person name="Hale W."/>
            <person name="Jakkamsetti A."/>
            <person name="Pham P."/>
            <person name="Ruth R."/>
            <person name="San Lucas F."/>
            <person name="Warren J."/>
            <person name="Zhang J."/>
            <person name="Zhao Z."/>
            <person name="Zhou C."/>
            <person name="Zhu D."/>
            <person name="Lee S."/>
            <person name="Bess C."/>
            <person name="Blankenburg K."/>
            <person name="Forbes L."/>
            <person name="Fu Q."/>
            <person name="Gubbala S."/>
            <person name="Hirani K."/>
            <person name="Jayaseelan J.C."/>
            <person name="Lara F."/>
            <person name="Munidasa M."/>
            <person name="Palculict T."/>
            <person name="Patil S."/>
            <person name="Pu L.-L."/>
            <person name="Saada N."/>
            <person name="Tang L."/>
            <person name="Weissenberger G."/>
            <person name="Zhu Y."/>
            <person name="Hemphill L."/>
            <person name="Shang Y."/>
            <person name="Youmans B."/>
            <person name="Ayvaz T."/>
            <person name="Ross M."/>
            <person name="Santibanez J."/>
            <person name="Aqrawi P."/>
            <person name="Gross S."/>
            <person name="Joshi V."/>
            <person name="Fowler G."/>
            <person name="Nazareth L."/>
            <person name="Reid J."/>
            <person name="Worley K."/>
            <person name="Petrosino J."/>
            <person name="Highlander S."/>
            <person name="Gibbs R."/>
        </authorList>
    </citation>
    <scope>NUCLEOTIDE SEQUENCE [LARGE SCALE GENOMIC DNA]</scope>
    <source>
        <strain evidence="9">DSM 15952 / CCUG 50447 / LMG 22039 / TP 1.5</strain>
    </source>
</reference>
<evidence type="ECO:0000313" key="9">
    <source>
        <dbReference type="Proteomes" id="UP000010296"/>
    </source>
</evidence>
<protein>
    <recommendedName>
        <fullName evidence="5">Probable transcriptional regulatory protein HMPREF9088_1556</fullName>
    </recommendedName>
</protein>
<keyword evidence="8" id="KW-0808">Transferase</keyword>
<evidence type="ECO:0000256" key="3">
    <source>
        <dbReference type="ARBA" id="ARBA00023125"/>
    </source>
</evidence>
<dbReference type="InterPro" id="IPR048300">
    <property type="entry name" value="TACO1_YebC-like_2nd/3rd_dom"/>
</dbReference>
<dbReference type="Gene3D" id="3.30.70.980">
    <property type="match status" value="2"/>
</dbReference>
<comment type="caution">
    <text evidence="8">The sequence shown here is derived from an EMBL/GenBank/DDBJ whole genome shotgun (WGS) entry which is preliminary data.</text>
</comment>
<dbReference type="GO" id="GO:0006355">
    <property type="term" value="P:regulation of DNA-templated transcription"/>
    <property type="evidence" value="ECO:0007669"/>
    <property type="project" value="UniProtKB-UniRule"/>
</dbReference>
<evidence type="ECO:0000259" key="7">
    <source>
        <dbReference type="Pfam" id="PF20772"/>
    </source>
</evidence>
<dbReference type="PANTHER" id="PTHR12532:SF0">
    <property type="entry name" value="TRANSLATIONAL ACTIVATOR OF CYTOCHROME C OXIDASE 1"/>
    <property type="match status" value="1"/>
</dbReference>
<dbReference type="GO" id="GO:0016779">
    <property type="term" value="F:nucleotidyltransferase activity"/>
    <property type="evidence" value="ECO:0007669"/>
    <property type="project" value="UniProtKB-KW"/>
</dbReference>
<dbReference type="AlphaFoldDB" id="E6LGR6"/>
<dbReference type="HOGENOM" id="CLU_062974_2_0_9"/>
<feature type="domain" description="TACO1/YebC-like second and third" evidence="6">
    <location>
        <begin position="80"/>
        <end position="235"/>
    </location>
</feature>
<dbReference type="PANTHER" id="PTHR12532">
    <property type="entry name" value="TRANSLATIONAL ACTIVATOR OF CYTOCHROME C OXIDASE 1"/>
    <property type="match status" value="1"/>
</dbReference>
<sequence length="240" mass="26731">MGRKWANIVAKKTAKDANNSKIYAKFGIEIYAAAKSGDPDPHANQKLKFVIDRAKTYNVPKHIIDRAIEKAKGSGDEQFSELRYEGFGPNGSMVIVDTLTNNVNRTAADVRAAFGKNGGNMGVSGAVSYMFDNIALFGFAGEDADEILEYLMEKDIDVRDVTAEEDQIFVYGEPEDFHEIQTALNEKGITEFSIAEMQMIPQNEVTLAGDDLEKFEKMISVLDDLEDVQNIYHNVELDEE</sequence>
<keyword evidence="4 5" id="KW-0804">Transcription</keyword>
<dbReference type="InterPro" id="IPR002876">
    <property type="entry name" value="Transcrip_reg_TACO1-like"/>
</dbReference>
<accession>E6LGR6</accession>
<evidence type="ECO:0000256" key="1">
    <source>
        <dbReference type="ARBA" id="ARBA00022490"/>
    </source>
</evidence>
<feature type="domain" description="TACO1/YebC-like N-terminal" evidence="7">
    <location>
        <begin position="3"/>
        <end position="73"/>
    </location>
</feature>
<dbReference type="Proteomes" id="UP000010296">
    <property type="component" value="Unassembled WGS sequence"/>
</dbReference>
<dbReference type="NCBIfam" id="TIGR01033">
    <property type="entry name" value="YebC/PmpR family DNA-binding transcriptional regulator"/>
    <property type="match status" value="1"/>
</dbReference>
<dbReference type="Pfam" id="PF01709">
    <property type="entry name" value="Transcrip_reg"/>
    <property type="match status" value="1"/>
</dbReference>